<reference evidence="8 9" key="1">
    <citation type="journal article" date="2023" name="Int. J. Syst. Evol. Microbiol.">
        <title>Sellimonas catena sp. nov., isolated from human faeces.</title>
        <authorList>
            <person name="Hisatomi A."/>
            <person name="Ohkuma M."/>
            <person name="Sakamoto M."/>
        </authorList>
    </citation>
    <scope>NUCLEOTIDE SEQUENCE [LARGE SCALE GENOMIC DNA]</scope>
    <source>
        <strain evidence="8 9">12EGH17</strain>
    </source>
</reference>
<dbReference type="Pfam" id="PF00251">
    <property type="entry name" value="Glyco_hydro_32N"/>
    <property type="match status" value="1"/>
</dbReference>
<feature type="domain" description="Glycosyl hydrolase family 32 C-terminal" evidence="7">
    <location>
        <begin position="361"/>
        <end position="419"/>
    </location>
</feature>
<dbReference type="SUPFAM" id="SSF49899">
    <property type="entry name" value="Concanavalin A-like lectins/glucanases"/>
    <property type="match status" value="1"/>
</dbReference>
<evidence type="ECO:0000259" key="6">
    <source>
        <dbReference type="Pfam" id="PF00251"/>
    </source>
</evidence>
<evidence type="ECO:0000256" key="2">
    <source>
        <dbReference type="ARBA" id="ARBA00012758"/>
    </source>
</evidence>
<dbReference type="InterPro" id="IPR051214">
    <property type="entry name" value="GH32_Enzymes"/>
</dbReference>
<dbReference type="PANTHER" id="PTHR43101">
    <property type="entry name" value="BETA-FRUCTOSIDASE"/>
    <property type="match status" value="1"/>
</dbReference>
<dbReference type="AlphaFoldDB" id="A0A9W6C5W9"/>
<comment type="similarity">
    <text evidence="1 5">Belongs to the glycosyl hydrolase 32 family.</text>
</comment>
<organism evidence="8 9">
    <name type="scientific">Sellimonas catena</name>
    <dbReference type="NCBI Taxonomy" id="2994035"/>
    <lineage>
        <taxon>Bacteria</taxon>
        <taxon>Bacillati</taxon>
        <taxon>Bacillota</taxon>
        <taxon>Clostridia</taxon>
        <taxon>Lachnospirales</taxon>
        <taxon>Lachnospiraceae</taxon>
        <taxon>Sellimonas</taxon>
    </lineage>
</organism>
<dbReference type="PANTHER" id="PTHR43101:SF1">
    <property type="entry name" value="BETA-FRUCTOSIDASE"/>
    <property type="match status" value="1"/>
</dbReference>
<evidence type="ECO:0000256" key="1">
    <source>
        <dbReference type="ARBA" id="ARBA00009902"/>
    </source>
</evidence>
<dbReference type="RefSeq" id="WP_281872476.1">
    <property type="nucleotide sequence ID" value="NZ_BSBO01000009.1"/>
</dbReference>
<dbReference type="InterPro" id="IPR013148">
    <property type="entry name" value="Glyco_hydro_32_N"/>
</dbReference>
<dbReference type="EMBL" id="BSBO01000009">
    <property type="protein sequence ID" value="GLG03974.1"/>
    <property type="molecule type" value="Genomic_DNA"/>
</dbReference>
<evidence type="ECO:0000256" key="4">
    <source>
        <dbReference type="ARBA" id="ARBA00023295"/>
    </source>
</evidence>
<accession>A0A9W6C5W9</accession>
<dbReference type="Gene3D" id="2.60.120.560">
    <property type="entry name" value="Exo-inulinase, domain 1"/>
    <property type="match status" value="1"/>
</dbReference>
<dbReference type="EC" id="3.2.1.26" evidence="2"/>
<protein>
    <recommendedName>
        <fullName evidence="2">beta-fructofuranosidase</fullName>
        <ecNumber evidence="2">3.2.1.26</ecNumber>
    </recommendedName>
</protein>
<dbReference type="InterPro" id="IPR001362">
    <property type="entry name" value="Glyco_hydro_32"/>
</dbReference>
<dbReference type="GO" id="GO:0005975">
    <property type="term" value="P:carbohydrate metabolic process"/>
    <property type="evidence" value="ECO:0007669"/>
    <property type="project" value="InterPro"/>
</dbReference>
<dbReference type="Proteomes" id="UP001145145">
    <property type="component" value="Unassembled WGS sequence"/>
</dbReference>
<comment type="caution">
    <text evidence="8">The sequence shown here is derived from an EMBL/GenBank/DDBJ whole genome shotgun (WGS) entry which is preliminary data.</text>
</comment>
<gene>
    <name evidence="8" type="primary">sacA_1</name>
    <name evidence="8" type="ORF">Selli1_11480</name>
</gene>
<dbReference type="Pfam" id="PF08244">
    <property type="entry name" value="Glyco_hydro_32C"/>
    <property type="match status" value="1"/>
</dbReference>
<keyword evidence="3 5" id="KW-0378">Hydrolase</keyword>
<dbReference type="InterPro" id="IPR013189">
    <property type="entry name" value="Glyco_hydro_32_C"/>
</dbReference>
<evidence type="ECO:0000259" key="7">
    <source>
        <dbReference type="Pfam" id="PF08244"/>
    </source>
</evidence>
<dbReference type="SMART" id="SM00640">
    <property type="entry name" value="Glyco_32"/>
    <property type="match status" value="1"/>
</dbReference>
<evidence type="ECO:0000313" key="9">
    <source>
        <dbReference type="Proteomes" id="UP001145145"/>
    </source>
</evidence>
<evidence type="ECO:0000256" key="3">
    <source>
        <dbReference type="ARBA" id="ARBA00022801"/>
    </source>
</evidence>
<dbReference type="CDD" id="cd08996">
    <property type="entry name" value="GH32_FFase"/>
    <property type="match status" value="1"/>
</dbReference>
<evidence type="ECO:0000256" key="5">
    <source>
        <dbReference type="RuleBase" id="RU362110"/>
    </source>
</evidence>
<name>A0A9W6C5W9_9FIRM</name>
<proteinExistence type="inferred from homology"/>
<feature type="domain" description="Glycosyl hydrolase family 32 N-terminal" evidence="6">
    <location>
        <begin position="7"/>
        <end position="309"/>
    </location>
</feature>
<evidence type="ECO:0000313" key="8">
    <source>
        <dbReference type="EMBL" id="GLG03974.1"/>
    </source>
</evidence>
<sequence>MKRQRLHLKAPDNWINDPNGFIYYKGYYHLFYQYFPYEPRWGTMHWGHAVSRDLVTWEHRGVALYPSTHEDRNGCFSGSAIEEDGKLYLVYTGVRYEVVNPEDPHTCLDEQFESAQLMITSEDGFHFDNEEGKTVIIPPLTDKKIGDRTHTRDPKIWKGKDRWYLILGSTMEEKYGEVLFYQSEDLHTWTYVNKAWKGPDYGWMWECPDFFETEGGGVLMVSPMGLLKNGEKETNQSICFPAKFTESTCRMEIPDQYQFTDYGMDLYAPQTTLDPEGRRVMEGWIRMPKPAEEGWIGMFCLPRIVERKGNHIYFRIHPNVRAAYSKEITDISCASKDGYMAVFDLEDGEQADIGGFLIKRKGNRIQTDRTAVYPSIKGAHLVSETPELTNGCRIEVLADKNLIEVYINDGEYVISNAVYGIGDFIKVNIEKTVHLYTLKEHDERTRGEE</sequence>
<dbReference type="SUPFAM" id="SSF75005">
    <property type="entry name" value="Arabinanase/levansucrase/invertase"/>
    <property type="match status" value="1"/>
</dbReference>
<dbReference type="GO" id="GO:0004564">
    <property type="term" value="F:beta-fructofuranosidase activity"/>
    <property type="evidence" value="ECO:0007669"/>
    <property type="project" value="UniProtKB-EC"/>
</dbReference>
<dbReference type="InterPro" id="IPR023296">
    <property type="entry name" value="Glyco_hydro_beta-prop_sf"/>
</dbReference>
<dbReference type="Gene3D" id="2.115.10.20">
    <property type="entry name" value="Glycosyl hydrolase domain, family 43"/>
    <property type="match status" value="1"/>
</dbReference>
<keyword evidence="9" id="KW-1185">Reference proteome</keyword>
<keyword evidence="4 5" id="KW-0326">Glycosidase</keyword>
<dbReference type="InterPro" id="IPR013320">
    <property type="entry name" value="ConA-like_dom_sf"/>
</dbReference>